<keyword evidence="3" id="KW-0736">Signalosome</keyword>
<evidence type="ECO:0000256" key="1">
    <source>
        <dbReference type="ARBA" id="ARBA00010417"/>
    </source>
</evidence>
<dbReference type="InterPro" id="IPR040134">
    <property type="entry name" value="PSMD12/CSN4"/>
</dbReference>
<keyword evidence="6" id="KW-1185">Reference proteome</keyword>
<protein>
    <recommendedName>
        <fullName evidence="2">COP9 signalosome complex subunit 4</fullName>
    </recommendedName>
</protein>
<evidence type="ECO:0000256" key="3">
    <source>
        <dbReference type="ARBA" id="ARBA00022790"/>
    </source>
</evidence>
<sequence length="329" mass="36698">MQVYTNACLSHLNINDLDAAKALLGRAGKFLKECSNNTDLIGKYKLCQARIFEHSCEFNKACLLYADIYFDPSFDHTSIFTAPSTETSAINQTRSDLLVSGITCAILAYPDNQRETYLKKFLLDKHILDSTSQSLLQVAEKMCKNQIVVLKDNSSFSADTQLVNTILKHVPLPNSPASRTDPISNINAIFAAHNIYCLSFIYNVIQFDLISDILGLDLDFVETPVINLINKINFSAYIDRSKNTFTFANPNFTLNINSSLEQQQQQQSSLSRKTPLASLPKHSSLNLHAITISPNNIPSNLQNDGLIDNQSKFSSEYCMHIISDLANSI</sequence>
<dbReference type="InterPro" id="IPR036390">
    <property type="entry name" value="WH_DNA-bd_sf"/>
</dbReference>
<proteinExistence type="inferred from homology"/>
<dbReference type="SUPFAM" id="SSF46785">
    <property type="entry name" value="Winged helix' DNA-binding domain"/>
    <property type="match status" value="1"/>
</dbReference>
<dbReference type="Gene3D" id="1.10.10.10">
    <property type="entry name" value="Winged helix-like DNA-binding domain superfamily/Winged helix DNA-binding domain"/>
    <property type="match status" value="1"/>
</dbReference>
<dbReference type="Pfam" id="PF01399">
    <property type="entry name" value="PCI"/>
    <property type="match status" value="1"/>
</dbReference>
<dbReference type="AlphaFoldDB" id="A0A1R1YM29"/>
<gene>
    <name evidence="5" type="ORF">AYI69_g2578</name>
</gene>
<dbReference type="GO" id="GO:0005829">
    <property type="term" value="C:cytosol"/>
    <property type="evidence" value="ECO:0007669"/>
    <property type="project" value="TreeGrafter"/>
</dbReference>
<evidence type="ECO:0000313" key="5">
    <source>
        <dbReference type="EMBL" id="OMJ27962.1"/>
    </source>
</evidence>
<accession>A0A1R1YM29</accession>
<dbReference type="Proteomes" id="UP000187429">
    <property type="component" value="Unassembled WGS sequence"/>
</dbReference>
<reference evidence="6" key="1">
    <citation type="submission" date="2017-01" db="EMBL/GenBank/DDBJ databases">
        <authorList>
            <person name="Wang Y."/>
            <person name="White M."/>
            <person name="Kvist S."/>
            <person name="Moncalvo J.-M."/>
        </authorList>
    </citation>
    <scope>NUCLEOTIDE SEQUENCE [LARGE SCALE GENOMIC DNA]</scope>
    <source>
        <strain evidence="6">ID-206-W2</strain>
    </source>
</reference>
<feature type="domain" description="PCI" evidence="4">
    <location>
        <begin position="193"/>
        <end position="247"/>
    </location>
</feature>
<dbReference type="PANTHER" id="PTHR10855:SF2">
    <property type="entry name" value="COP9 SIGNALOSOME COMPLEX SUBUNIT 4"/>
    <property type="match status" value="1"/>
</dbReference>
<name>A0A1R1YM29_9FUNG</name>
<evidence type="ECO:0000313" key="6">
    <source>
        <dbReference type="Proteomes" id="UP000187429"/>
    </source>
</evidence>
<organism evidence="5 6">
    <name type="scientific">Smittium culicis</name>
    <dbReference type="NCBI Taxonomy" id="133412"/>
    <lineage>
        <taxon>Eukaryota</taxon>
        <taxon>Fungi</taxon>
        <taxon>Fungi incertae sedis</taxon>
        <taxon>Zoopagomycota</taxon>
        <taxon>Kickxellomycotina</taxon>
        <taxon>Harpellomycetes</taxon>
        <taxon>Harpellales</taxon>
        <taxon>Legeriomycetaceae</taxon>
        <taxon>Smittium</taxon>
    </lineage>
</organism>
<dbReference type="EMBL" id="LSSM01000758">
    <property type="protein sequence ID" value="OMJ27962.1"/>
    <property type="molecule type" value="Genomic_DNA"/>
</dbReference>
<dbReference type="InterPro" id="IPR036388">
    <property type="entry name" value="WH-like_DNA-bd_sf"/>
</dbReference>
<evidence type="ECO:0000256" key="2">
    <source>
        <dbReference type="ARBA" id="ARBA00014881"/>
    </source>
</evidence>
<dbReference type="GO" id="GO:0008180">
    <property type="term" value="C:COP9 signalosome"/>
    <property type="evidence" value="ECO:0007669"/>
    <property type="project" value="UniProtKB-KW"/>
</dbReference>
<dbReference type="OrthoDB" id="5621333at2759"/>
<dbReference type="PANTHER" id="PTHR10855">
    <property type="entry name" value="26S PROTEASOME NON-ATPASE REGULATORY SUBUNIT 12/COP9 SIGNALOSOME COMPLEX SUBUNIT 4"/>
    <property type="match status" value="1"/>
</dbReference>
<comment type="caution">
    <text evidence="5">The sequence shown here is derived from an EMBL/GenBank/DDBJ whole genome shotgun (WGS) entry which is preliminary data.</text>
</comment>
<comment type="similarity">
    <text evidence="1">Belongs to the CSN4 family.</text>
</comment>
<dbReference type="InterPro" id="IPR000717">
    <property type="entry name" value="PCI_dom"/>
</dbReference>
<evidence type="ECO:0000259" key="4">
    <source>
        <dbReference type="Pfam" id="PF01399"/>
    </source>
</evidence>